<dbReference type="EMBL" id="CDMY01000477">
    <property type="protein sequence ID" value="CEM16406.1"/>
    <property type="molecule type" value="Genomic_DNA"/>
</dbReference>
<evidence type="ECO:0000313" key="1">
    <source>
        <dbReference type="EMBL" id="CEM16406.1"/>
    </source>
</evidence>
<evidence type="ECO:0000313" key="2">
    <source>
        <dbReference type="Proteomes" id="UP000041254"/>
    </source>
</evidence>
<dbReference type="VEuPathDB" id="CryptoDB:Vbra_720"/>
<dbReference type="AlphaFoldDB" id="A0A0G4FQQ6"/>
<sequence length="95" mass="10634">MAPYARLAKNYWRVQQLLILLSPQGIIDTAMGIYKAFGHQLSDGTRKMTLLVMDMGKAEALKEQGNVTSAQRPFLKTERVYQCIHGVDICASTKC</sequence>
<proteinExistence type="predicted"/>
<reference evidence="1 2" key="1">
    <citation type="submission" date="2014-11" db="EMBL/GenBank/DDBJ databases">
        <authorList>
            <person name="Zhu J."/>
            <person name="Qi W."/>
            <person name="Song R."/>
        </authorList>
    </citation>
    <scope>NUCLEOTIDE SEQUENCE [LARGE SCALE GENOMIC DNA]</scope>
</reference>
<name>A0A0G4FQQ6_VITBC</name>
<protein>
    <submittedName>
        <fullName evidence="1">Uncharacterized protein</fullName>
    </submittedName>
</protein>
<dbReference type="Proteomes" id="UP000041254">
    <property type="component" value="Unassembled WGS sequence"/>
</dbReference>
<dbReference type="InParanoid" id="A0A0G4FQQ6"/>
<accession>A0A0G4FQQ6</accession>
<gene>
    <name evidence="1" type="ORF">Vbra_720</name>
</gene>
<keyword evidence="2" id="KW-1185">Reference proteome</keyword>
<organism evidence="1 2">
    <name type="scientific">Vitrella brassicaformis (strain CCMP3155)</name>
    <dbReference type="NCBI Taxonomy" id="1169540"/>
    <lineage>
        <taxon>Eukaryota</taxon>
        <taxon>Sar</taxon>
        <taxon>Alveolata</taxon>
        <taxon>Colpodellida</taxon>
        <taxon>Vitrellaceae</taxon>
        <taxon>Vitrella</taxon>
    </lineage>
</organism>